<dbReference type="AlphaFoldDB" id="A0A1G1XMK8"/>
<sequence length="249" mass="28701">MISQEFIKELATKYQTNEGNVAREYCQHLFLSYLNKLDGSQKLLFKGGTALRIIFQSPRFSEDLDFTAINSGNITIEEINHLIDDVLIKLTNEGMQVEKKLNPGTNGETTGGYFAVINIKMLEFDSELKVQISFRHPDQAIGKNTIVNNDFVAPYIINYLDEHILVSEKIEALLDRKKPRDFFDLYYILKNSSLVKFLPSKPNLKNDILEVINNSDNFEKELKLFLPVSFHPILKDFKDRLKKEVAIHI</sequence>
<dbReference type="EMBL" id="MHHZ01000021">
    <property type="protein sequence ID" value="OGY41191.1"/>
    <property type="molecule type" value="Genomic_DNA"/>
</dbReference>
<organism evidence="1 2">
    <name type="scientific">Candidatus Buchananbacteria bacterium RBG_13_36_9</name>
    <dbReference type="NCBI Taxonomy" id="1797530"/>
    <lineage>
        <taxon>Bacteria</taxon>
        <taxon>Candidatus Buchananiibacteriota</taxon>
    </lineage>
</organism>
<evidence type="ECO:0000313" key="1">
    <source>
        <dbReference type="EMBL" id="OGY41191.1"/>
    </source>
</evidence>
<comment type="caution">
    <text evidence="1">The sequence shown here is derived from an EMBL/GenBank/DDBJ whole genome shotgun (WGS) entry which is preliminary data.</text>
</comment>
<gene>
    <name evidence="1" type="ORF">A2Y82_01975</name>
</gene>
<proteinExistence type="predicted"/>
<accession>A0A1G1XMK8</accession>
<reference evidence="1 2" key="1">
    <citation type="journal article" date="2016" name="Nat. Commun.">
        <title>Thousands of microbial genomes shed light on interconnected biogeochemical processes in an aquifer system.</title>
        <authorList>
            <person name="Anantharaman K."/>
            <person name="Brown C.T."/>
            <person name="Hug L.A."/>
            <person name="Sharon I."/>
            <person name="Castelle C.J."/>
            <person name="Probst A.J."/>
            <person name="Thomas B.C."/>
            <person name="Singh A."/>
            <person name="Wilkins M.J."/>
            <person name="Karaoz U."/>
            <person name="Brodie E.L."/>
            <person name="Williams K.H."/>
            <person name="Hubbard S.S."/>
            <person name="Banfield J.F."/>
        </authorList>
    </citation>
    <scope>NUCLEOTIDE SEQUENCE [LARGE SCALE GENOMIC DNA]</scope>
</reference>
<dbReference type="Proteomes" id="UP000176498">
    <property type="component" value="Unassembled WGS sequence"/>
</dbReference>
<evidence type="ECO:0000313" key="2">
    <source>
        <dbReference type="Proteomes" id="UP000176498"/>
    </source>
</evidence>
<protein>
    <recommendedName>
        <fullName evidence="3">Nucleotidyl transferase AbiEii/AbiGii toxin family protein</fullName>
    </recommendedName>
</protein>
<dbReference type="InterPro" id="IPR014942">
    <property type="entry name" value="AbiEii"/>
</dbReference>
<dbReference type="Gene3D" id="3.10.450.620">
    <property type="entry name" value="JHP933, nucleotidyltransferase-like core domain"/>
    <property type="match status" value="1"/>
</dbReference>
<dbReference type="Pfam" id="PF08843">
    <property type="entry name" value="AbiEii"/>
    <property type="match status" value="1"/>
</dbReference>
<evidence type="ECO:0008006" key="3">
    <source>
        <dbReference type="Google" id="ProtNLM"/>
    </source>
</evidence>
<name>A0A1G1XMK8_9BACT</name>